<dbReference type="InterPro" id="IPR036259">
    <property type="entry name" value="MFS_trans_sf"/>
</dbReference>
<keyword evidence="2" id="KW-0813">Transport</keyword>
<comment type="caution">
    <text evidence="8">The sequence shown here is derived from an EMBL/GenBank/DDBJ whole genome shotgun (WGS) entry which is preliminary data.</text>
</comment>
<accession>A0A844GXS1</accession>
<feature type="transmembrane region" description="Helical" evidence="7">
    <location>
        <begin position="101"/>
        <end position="123"/>
    </location>
</feature>
<gene>
    <name evidence="8" type="ORF">GGC33_15705</name>
</gene>
<keyword evidence="3" id="KW-1003">Cell membrane</keyword>
<feature type="transmembrane region" description="Helical" evidence="7">
    <location>
        <begin position="391"/>
        <end position="412"/>
    </location>
</feature>
<feature type="transmembrane region" description="Helical" evidence="7">
    <location>
        <begin position="284"/>
        <end position="304"/>
    </location>
</feature>
<dbReference type="EMBL" id="WMIA01000026">
    <property type="protein sequence ID" value="MTF40363.1"/>
    <property type="molecule type" value="Genomic_DNA"/>
</dbReference>
<feature type="transmembrane region" description="Helical" evidence="7">
    <location>
        <begin position="349"/>
        <end position="371"/>
    </location>
</feature>
<evidence type="ECO:0000256" key="2">
    <source>
        <dbReference type="ARBA" id="ARBA00022448"/>
    </source>
</evidence>
<dbReference type="AlphaFoldDB" id="A0A844GXS1"/>
<keyword evidence="6 7" id="KW-0472">Membrane</keyword>
<feature type="transmembrane region" description="Helical" evidence="7">
    <location>
        <begin position="310"/>
        <end position="328"/>
    </location>
</feature>
<organism evidence="8 9">
    <name type="scientific">Cyanobacterium aponinum 0216</name>
    <dbReference type="NCBI Taxonomy" id="2676140"/>
    <lineage>
        <taxon>Bacteria</taxon>
        <taxon>Bacillati</taxon>
        <taxon>Cyanobacteriota</taxon>
        <taxon>Cyanophyceae</taxon>
        <taxon>Oscillatoriophycideae</taxon>
        <taxon>Chroococcales</taxon>
        <taxon>Geminocystaceae</taxon>
        <taxon>Cyanobacterium</taxon>
    </lineage>
</organism>
<keyword evidence="5 7" id="KW-1133">Transmembrane helix</keyword>
<feature type="transmembrane region" description="Helical" evidence="7">
    <location>
        <begin position="12"/>
        <end position="36"/>
    </location>
</feature>
<feature type="transmembrane region" description="Helical" evidence="7">
    <location>
        <begin position="169"/>
        <end position="190"/>
    </location>
</feature>
<feature type="transmembrane region" description="Helical" evidence="7">
    <location>
        <begin position="144"/>
        <end position="163"/>
    </location>
</feature>
<evidence type="ECO:0000256" key="1">
    <source>
        <dbReference type="ARBA" id="ARBA00004651"/>
    </source>
</evidence>
<protein>
    <submittedName>
        <fullName evidence="8">MFS transporter</fullName>
    </submittedName>
</protein>
<evidence type="ECO:0000256" key="5">
    <source>
        <dbReference type="ARBA" id="ARBA00022989"/>
    </source>
</evidence>
<dbReference type="Proteomes" id="UP000437131">
    <property type="component" value="Unassembled WGS sequence"/>
</dbReference>
<dbReference type="SUPFAM" id="SSF103473">
    <property type="entry name" value="MFS general substrate transporter"/>
    <property type="match status" value="1"/>
</dbReference>
<dbReference type="Pfam" id="PF07690">
    <property type="entry name" value="MFS_1"/>
    <property type="match status" value="1"/>
</dbReference>
<evidence type="ECO:0000256" key="3">
    <source>
        <dbReference type="ARBA" id="ARBA00022475"/>
    </source>
</evidence>
<proteinExistence type="predicted"/>
<feature type="transmembrane region" description="Helical" evidence="7">
    <location>
        <begin position="255"/>
        <end position="277"/>
    </location>
</feature>
<evidence type="ECO:0000313" key="9">
    <source>
        <dbReference type="Proteomes" id="UP000437131"/>
    </source>
</evidence>
<keyword evidence="4 7" id="KW-0812">Transmembrane</keyword>
<evidence type="ECO:0000256" key="7">
    <source>
        <dbReference type="SAM" id="Phobius"/>
    </source>
</evidence>
<dbReference type="PANTHER" id="PTHR43266:SF2">
    <property type="entry name" value="MAJOR FACILITATOR SUPERFAMILY (MFS) PROFILE DOMAIN-CONTAINING PROTEIN"/>
    <property type="match status" value="1"/>
</dbReference>
<comment type="subcellular location">
    <subcellularLocation>
        <location evidence="1">Cell membrane</location>
        <topology evidence="1">Multi-pass membrane protein</topology>
    </subcellularLocation>
</comment>
<dbReference type="PANTHER" id="PTHR43266">
    <property type="entry name" value="MACROLIDE-EFFLUX PROTEIN"/>
    <property type="match status" value="1"/>
</dbReference>
<evidence type="ECO:0000313" key="8">
    <source>
        <dbReference type="EMBL" id="MTF40363.1"/>
    </source>
</evidence>
<dbReference type="Gene3D" id="1.20.1250.20">
    <property type="entry name" value="MFS general substrate transporter like domains"/>
    <property type="match status" value="1"/>
</dbReference>
<dbReference type="CDD" id="cd06173">
    <property type="entry name" value="MFS_MefA_like"/>
    <property type="match status" value="1"/>
</dbReference>
<feature type="transmembrane region" description="Helical" evidence="7">
    <location>
        <begin position="74"/>
        <end position="95"/>
    </location>
</feature>
<reference evidence="8 9" key="1">
    <citation type="submission" date="2019-11" db="EMBL/GenBank/DDBJ databases">
        <title>Isolation of a new High Light Tolerant Cyanobacteria.</title>
        <authorList>
            <person name="Dobson Z."/>
            <person name="Vaughn N."/>
            <person name="Vaughn M."/>
            <person name="Fromme P."/>
            <person name="Mazor Y."/>
        </authorList>
    </citation>
    <scope>NUCLEOTIDE SEQUENCE [LARGE SCALE GENOMIC DNA]</scope>
    <source>
        <strain evidence="8 9">0216</strain>
    </source>
</reference>
<sequence length="428" mass="47935">MNKAKNLNTFLILWIGITLSTIGSQMTNFAVTLWAWEATEKATPLALILFFTQTPRIIASLFAGVIVDSWNRKYLMMLGDSVSAISTVIILGLFLTNNLQIWHLYLTGAINGLFSYFQDLAFSTSMTMIVPKEHYTRATVMEDYLTYSGGEILAPFLATFIYYQFNLKGVLIIDLLTFLCAIFTVIIVKVPQPQATVNHRESIYNKLTFGFRYIFSHPSLLSLLLFLLSANFVSNIAWGIFPAMILARSNNSGEILAYVQGAMGLGGVIGGIAFTFWGGFKNRVNGLLLGNILTEFSSCLIGLFKIPYLWMLSGFFMSFFAPLIGSSNQSIWLSKIDPSIQGRVFASRYFIAQVMSPLGLLISGFLADNFFEKNISYFSFLNPIFGNEEGAGMALQYALFSACGIIITLFFYRLSRLRNLEKILPDRY</sequence>
<dbReference type="GO" id="GO:0022857">
    <property type="term" value="F:transmembrane transporter activity"/>
    <property type="evidence" value="ECO:0007669"/>
    <property type="project" value="InterPro"/>
</dbReference>
<dbReference type="InterPro" id="IPR011701">
    <property type="entry name" value="MFS"/>
</dbReference>
<evidence type="ECO:0000256" key="6">
    <source>
        <dbReference type="ARBA" id="ARBA00023136"/>
    </source>
</evidence>
<dbReference type="RefSeq" id="WP_320001754.1">
    <property type="nucleotide sequence ID" value="NZ_WMIA01000026.1"/>
</dbReference>
<dbReference type="GO" id="GO:0005886">
    <property type="term" value="C:plasma membrane"/>
    <property type="evidence" value="ECO:0007669"/>
    <property type="project" value="UniProtKB-SubCell"/>
</dbReference>
<feature type="transmembrane region" description="Helical" evidence="7">
    <location>
        <begin position="220"/>
        <end position="243"/>
    </location>
</feature>
<evidence type="ECO:0000256" key="4">
    <source>
        <dbReference type="ARBA" id="ARBA00022692"/>
    </source>
</evidence>
<feature type="transmembrane region" description="Helical" evidence="7">
    <location>
        <begin position="42"/>
        <end position="67"/>
    </location>
</feature>
<name>A0A844GXS1_9CHRO</name>